<dbReference type="Pfam" id="PF00905">
    <property type="entry name" value="Transpeptidase"/>
    <property type="match status" value="1"/>
</dbReference>
<dbReference type="NCBIfam" id="TIGR03423">
    <property type="entry name" value="pbp2_mrdA"/>
    <property type="match status" value="1"/>
</dbReference>
<dbReference type="InterPro" id="IPR050515">
    <property type="entry name" value="Beta-lactam/transpept"/>
</dbReference>
<organism evidence="17 18">
    <name type="scientific">Ornithinimicrobium humiphilum</name>
    <dbReference type="NCBI Taxonomy" id="125288"/>
    <lineage>
        <taxon>Bacteria</taxon>
        <taxon>Bacillati</taxon>
        <taxon>Actinomycetota</taxon>
        <taxon>Actinomycetes</taxon>
        <taxon>Micrococcales</taxon>
        <taxon>Ornithinimicrobiaceae</taxon>
        <taxon>Ornithinimicrobium</taxon>
    </lineage>
</organism>
<dbReference type="PANTHER" id="PTHR30627:SF2">
    <property type="entry name" value="PEPTIDOGLYCAN D,D-TRANSPEPTIDASE MRDA"/>
    <property type="match status" value="1"/>
</dbReference>
<evidence type="ECO:0000256" key="3">
    <source>
        <dbReference type="ARBA" id="ARBA00007171"/>
    </source>
</evidence>
<comment type="similarity">
    <text evidence="3">Belongs to the transpeptidase family.</text>
</comment>
<sequence>MPPSRRRPVVRVPRPVVTPPRVRRELATRPVWAVILAVLVLGGLLLGRLGQVQLVEHEEAAVAAAEVSTREITTPALRGRLLAADGTPLAANAPSSVVTVEPEVLLESEDEGRALITSVADALELPVEELWGRTRLCGTADAPPVPLCFSGSPYEPVPLAFDVDPVRALAVLEHPEDFAGIGVRTLPVRSYPAPEGVNAAHVLGYLGRPTQEEVDASDGSLDPQDRVGRAGLEQVYDQQLRGTPGRTTVTVDPRGIVTGRLSSTDPRPGADVRTHLDVEVQAAAEQALADAVARARKGGAPATSGAAVVLRPDDGAVVAAASWPTYDPGIWTTGVSQADYEALLDPERGQPLLDRLVAETFPPASTFKVVSLPAALQTGVDPDARYACPGAVTIAGQRFTNYESEAYGLLTLPEILEVSCDTSFYRWAYDHWRSLGGVGTDGSTDQHDRFLAVARGFGLGRPTGIDLPGEVGGTLPSRQWRRDYWEATREATCARAEDGYPEVEDEERREFLEQLAEENCADGWQWRPGDAVNFSIGQGDVATTPLQMAVVYAAIANGGRLWQPQVAAAFQTQDGQLLEELEPVPLGSVALEARALQVVREGLERVNVTGTGAAAFRGWPHTAYPLAGKTGSAEAFGREATSWYASYGPADDPEYVVVVVLEEGGLGADAAAPAARAIWDVLRERD</sequence>
<dbReference type="GO" id="GO:0009252">
    <property type="term" value="P:peptidoglycan biosynthetic process"/>
    <property type="evidence" value="ECO:0007669"/>
    <property type="project" value="UniProtKB-KW"/>
</dbReference>
<dbReference type="InterPro" id="IPR005311">
    <property type="entry name" value="PBP_dimer"/>
</dbReference>
<keyword evidence="18" id="KW-1185">Reference proteome</keyword>
<keyword evidence="12 14" id="KW-0472">Membrane</keyword>
<evidence type="ECO:0000256" key="6">
    <source>
        <dbReference type="ARBA" id="ARBA00022670"/>
    </source>
</evidence>
<dbReference type="PANTHER" id="PTHR30627">
    <property type="entry name" value="PEPTIDOGLYCAN D,D-TRANSPEPTIDASE"/>
    <property type="match status" value="1"/>
</dbReference>
<keyword evidence="9" id="KW-0133">Cell shape</keyword>
<evidence type="ECO:0000313" key="17">
    <source>
        <dbReference type="EMBL" id="TQM96178.1"/>
    </source>
</evidence>
<evidence type="ECO:0000256" key="5">
    <source>
        <dbReference type="ARBA" id="ARBA00022519"/>
    </source>
</evidence>
<name>A0A543KM74_9MICO</name>
<keyword evidence="10" id="KW-0573">Peptidoglycan synthesis</keyword>
<evidence type="ECO:0000259" key="15">
    <source>
        <dbReference type="Pfam" id="PF00905"/>
    </source>
</evidence>
<feature type="domain" description="Penicillin-binding protein dimerisation" evidence="16">
    <location>
        <begin position="74"/>
        <end position="259"/>
    </location>
</feature>
<dbReference type="GO" id="GO:0008658">
    <property type="term" value="F:penicillin binding"/>
    <property type="evidence" value="ECO:0007669"/>
    <property type="project" value="InterPro"/>
</dbReference>
<dbReference type="EMBL" id="VFPU01000001">
    <property type="protein sequence ID" value="TQM96178.1"/>
    <property type="molecule type" value="Genomic_DNA"/>
</dbReference>
<evidence type="ECO:0000256" key="1">
    <source>
        <dbReference type="ARBA" id="ARBA00004167"/>
    </source>
</evidence>
<evidence type="ECO:0000256" key="4">
    <source>
        <dbReference type="ARBA" id="ARBA00022475"/>
    </source>
</evidence>
<evidence type="ECO:0000256" key="9">
    <source>
        <dbReference type="ARBA" id="ARBA00022960"/>
    </source>
</evidence>
<evidence type="ECO:0000256" key="8">
    <source>
        <dbReference type="ARBA" id="ARBA00022801"/>
    </source>
</evidence>
<keyword evidence="4" id="KW-1003">Cell membrane</keyword>
<evidence type="ECO:0000256" key="2">
    <source>
        <dbReference type="ARBA" id="ARBA00004236"/>
    </source>
</evidence>
<keyword evidence="8" id="KW-0378">Hydrolase</keyword>
<proteinExistence type="inferred from homology"/>
<keyword evidence="5" id="KW-0997">Cell inner membrane</keyword>
<dbReference type="GO" id="GO:0005886">
    <property type="term" value="C:plasma membrane"/>
    <property type="evidence" value="ECO:0007669"/>
    <property type="project" value="UniProtKB-SubCell"/>
</dbReference>
<dbReference type="GO" id="GO:0071555">
    <property type="term" value="P:cell wall organization"/>
    <property type="evidence" value="ECO:0007669"/>
    <property type="project" value="UniProtKB-KW"/>
</dbReference>
<feature type="domain" description="Penicillin-binding protein transpeptidase" evidence="15">
    <location>
        <begin position="305"/>
        <end position="678"/>
    </location>
</feature>
<evidence type="ECO:0000256" key="11">
    <source>
        <dbReference type="ARBA" id="ARBA00022989"/>
    </source>
</evidence>
<dbReference type="InterPro" id="IPR012338">
    <property type="entry name" value="Beta-lactam/transpept-like"/>
</dbReference>
<evidence type="ECO:0000256" key="13">
    <source>
        <dbReference type="ARBA" id="ARBA00023316"/>
    </source>
</evidence>
<evidence type="ECO:0000256" key="12">
    <source>
        <dbReference type="ARBA" id="ARBA00023136"/>
    </source>
</evidence>
<evidence type="ECO:0000256" key="14">
    <source>
        <dbReference type="SAM" id="Phobius"/>
    </source>
</evidence>
<dbReference type="Gene3D" id="3.90.1310.10">
    <property type="entry name" value="Penicillin-binding protein 2a (Domain 2)"/>
    <property type="match status" value="1"/>
</dbReference>
<gene>
    <name evidence="17" type="ORF">FB476_1042</name>
</gene>
<protein>
    <submittedName>
        <fullName evidence="17">Penicillin-binding protein 2</fullName>
    </submittedName>
</protein>
<dbReference type="SUPFAM" id="SSF56519">
    <property type="entry name" value="Penicillin binding protein dimerisation domain"/>
    <property type="match status" value="1"/>
</dbReference>
<keyword evidence="11 14" id="KW-1133">Transmembrane helix</keyword>
<dbReference type="InterPro" id="IPR017790">
    <property type="entry name" value="Penicillin-binding_protein_2"/>
</dbReference>
<evidence type="ECO:0000256" key="10">
    <source>
        <dbReference type="ARBA" id="ARBA00022984"/>
    </source>
</evidence>
<keyword evidence="6" id="KW-0645">Protease</keyword>
<dbReference type="SUPFAM" id="SSF56601">
    <property type="entry name" value="beta-lactamase/transpeptidase-like"/>
    <property type="match status" value="1"/>
</dbReference>
<comment type="caution">
    <text evidence="17">The sequence shown here is derived from an EMBL/GenBank/DDBJ whole genome shotgun (WGS) entry which is preliminary data.</text>
</comment>
<evidence type="ECO:0000313" key="18">
    <source>
        <dbReference type="Proteomes" id="UP000315133"/>
    </source>
</evidence>
<dbReference type="Proteomes" id="UP000315133">
    <property type="component" value="Unassembled WGS sequence"/>
</dbReference>
<comment type="subcellular location">
    <subcellularLocation>
        <location evidence="2">Cell membrane</location>
    </subcellularLocation>
    <subcellularLocation>
        <location evidence="1">Membrane</location>
        <topology evidence="1">Single-pass membrane protein</topology>
    </subcellularLocation>
</comment>
<keyword evidence="13" id="KW-0961">Cell wall biogenesis/degradation</keyword>
<reference evidence="17 18" key="1">
    <citation type="submission" date="2019-06" db="EMBL/GenBank/DDBJ databases">
        <title>Sequencing the genomes of 1000 actinobacteria strains.</title>
        <authorList>
            <person name="Klenk H.-P."/>
        </authorList>
    </citation>
    <scope>NUCLEOTIDE SEQUENCE [LARGE SCALE GENOMIC DNA]</scope>
    <source>
        <strain evidence="17 18">DSM 12362</strain>
    </source>
</reference>
<evidence type="ECO:0000259" key="16">
    <source>
        <dbReference type="Pfam" id="PF03717"/>
    </source>
</evidence>
<evidence type="ECO:0000256" key="7">
    <source>
        <dbReference type="ARBA" id="ARBA00022692"/>
    </source>
</evidence>
<dbReference type="Pfam" id="PF03717">
    <property type="entry name" value="PBP_dimer"/>
    <property type="match status" value="1"/>
</dbReference>
<dbReference type="GO" id="GO:0071972">
    <property type="term" value="F:peptidoglycan L,D-transpeptidase activity"/>
    <property type="evidence" value="ECO:0007669"/>
    <property type="project" value="TreeGrafter"/>
</dbReference>
<dbReference type="AlphaFoldDB" id="A0A543KM74"/>
<keyword evidence="7 14" id="KW-0812">Transmembrane</keyword>
<dbReference type="GO" id="GO:0006508">
    <property type="term" value="P:proteolysis"/>
    <property type="evidence" value="ECO:0007669"/>
    <property type="project" value="UniProtKB-KW"/>
</dbReference>
<dbReference type="GO" id="GO:0009002">
    <property type="term" value="F:serine-type D-Ala-D-Ala carboxypeptidase activity"/>
    <property type="evidence" value="ECO:0007669"/>
    <property type="project" value="InterPro"/>
</dbReference>
<dbReference type="InterPro" id="IPR001460">
    <property type="entry name" value="PCN-bd_Tpept"/>
</dbReference>
<dbReference type="GO" id="GO:0008360">
    <property type="term" value="P:regulation of cell shape"/>
    <property type="evidence" value="ECO:0007669"/>
    <property type="project" value="UniProtKB-KW"/>
</dbReference>
<dbReference type="Gene3D" id="3.40.710.10">
    <property type="entry name" value="DD-peptidase/beta-lactamase superfamily"/>
    <property type="match status" value="1"/>
</dbReference>
<accession>A0A543KM74</accession>
<feature type="transmembrane region" description="Helical" evidence="14">
    <location>
        <begin position="31"/>
        <end position="50"/>
    </location>
</feature>
<dbReference type="InterPro" id="IPR036138">
    <property type="entry name" value="PBP_dimer_sf"/>
</dbReference>